<dbReference type="Proteomes" id="UP000321363">
    <property type="component" value="Unassembled WGS sequence"/>
</dbReference>
<dbReference type="PANTHER" id="PTHR30388:SF6">
    <property type="entry name" value="XANTHINE DEHYDROGENASE SUBUNIT A-RELATED"/>
    <property type="match status" value="1"/>
</dbReference>
<accession>A0A5C6W4Q7</accession>
<proteinExistence type="predicted"/>
<evidence type="ECO:0000313" key="3">
    <source>
        <dbReference type="EMBL" id="TXC91526.1"/>
    </source>
</evidence>
<reference evidence="3 4" key="1">
    <citation type="journal article" date="2005" name="Int. J. Syst. Evol. Microbiol.">
        <title>Bacillus litoralis sp. nov., isolated from a tidal flat of the Yellow Sea in Korea.</title>
        <authorList>
            <person name="Yoon J.H."/>
            <person name="Oh T.K."/>
        </authorList>
    </citation>
    <scope>NUCLEOTIDE SEQUENCE [LARGE SCALE GENOMIC DNA]</scope>
    <source>
        <strain evidence="3 4">SW-211</strain>
    </source>
</reference>
<evidence type="ECO:0000313" key="4">
    <source>
        <dbReference type="Proteomes" id="UP000321363"/>
    </source>
</evidence>
<name>A0A5C6W4Q7_9BACI</name>
<dbReference type="OrthoDB" id="9773039at2"/>
<sequence>MRTDIFEILDSLSSSPHKNVLATIVDVNGSAYRKEGAMMLFQENDTQVGLLSGGCLEVDLKARISEGNYQPHSQFVTYDLSGEDDLSWGQGTGCNGVVKVLIESLSPKLINDLVKVRDYVNDGLDVKYVRSISKAGKVLNYIFSVEKKQKFFGDWKGSIPDFDSLKEDKLVENDISESFLYFKTIRARSRIIIYGAGPDAVPLVILAKQLGYQTIVVDWRPEYCSEEYFPDADDRIIAFPQEVEKKLCLRETDSFVLMTHSYEKDKELINQLLLKQINYVGLLGSRTRAERLLTGMEIPPSFHYPIGLPIGAEGPNEIAISIIAEIISLRKVSVKAHC</sequence>
<evidence type="ECO:0000259" key="1">
    <source>
        <dbReference type="Pfam" id="PF02625"/>
    </source>
</evidence>
<organism evidence="3 4">
    <name type="scientific">Metabacillus litoralis</name>
    <dbReference type="NCBI Taxonomy" id="152268"/>
    <lineage>
        <taxon>Bacteria</taxon>
        <taxon>Bacillati</taxon>
        <taxon>Bacillota</taxon>
        <taxon>Bacilli</taxon>
        <taxon>Bacillales</taxon>
        <taxon>Bacillaceae</taxon>
        <taxon>Metabacillus</taxon>
    </lineage>
</organism>
<feature type="domain" description="XdhC Rossmann" evidence="2">
    <location>
        <begin position="191"/>
        <end position="326"/>
    </location>
</feature>
<dbReference type="Gene3D" id="3.40.50.720">
    <property type="entry name" value="NAD(P)-binding Rossmann-like Domain"/>
    <property type="match status" value="1"/>
</dbReference>
<feature type="domain" description="XdhC- CoxI" evidence="1">
    <location>
        <begin position="18"/>
        <end position="66"/>
    </location>
</feature>
<dbReference type="InterPro" id="IPR003777">
    <property type="entry name" value="XdhC_CoxI"/>
</dbReference>
<dbReference type="RefSeq" id="WP_146947247.1">
    <property type="nucleotide sequence ID" value="NZ_VOQF01000004.1"/>
</dbReference>
<dbReference type="Pfam" id="PF13478">
    <property type="entry name" value="XdhC_C"/>
    <property type="match status" value="1"/>
</dbReference>
<dbReference type="Pfam" id="PF02625">
    <property type="entry name" value="XdhC_CoxI"/>
    <property type="match status" value="1"/>
</dbReference>
<dbReference type="AlphaFoldDB" id="A0A5C6W4Q7"/>
<comment type="caution">
    <text evidence="3">The sequence shown here is derived from an EMBL/GenBank/DDBJ whole genome shotgun (WGS) entry which is preliminary data.</text>
</comment>
<dbReference type="EMBL" id="VOQF01000004">
    <property type="protein sequence ID" value="TXC91526.1"/>
    <property type="molecule type" value="Genomic_DNA"/>
</dbReference>
<gene>
    <name evidence="3" type="ORF">FS935_07765</name>
</gene>
<keyword evidence="4" id="KW-1185">Reference proteome</keyword>
<dbReference type="PANTHER" id="PTHR30388">
    <property type="entry name" value="ALDEHYDE OXIDOREDUCTASE MOLYBDENUM COFACTOR ASSEMBLY PROTEIN"/>
    <property type="match status" value="1"/>
</dbReference>
<evidence type="ECO:0000259" key="2">
    <source>
        <dbReference type="Pfam" id="PF13478"/>
    </source>
</evidence>
<dbReference type="InterPro" id="IPR027051">
    <property type="entry name" value="XdhC_Rossmann_dom"/>
</dbReference>
<protein>
    <submittedName>
        <fullName evidence="3">XdhC family protein</fullName>
    </submittedName>
</protein>
<dbReference type="InterPro" id="IPR052698">
    <property type="entry name" value="MoCofactor_Util/Proc"/>
</dbReference>